<accession>A0A0Z8G1S8</accession>
<gene>
    <name evidence="1" type="ORF">ERS132414_01250</name>
</gene>
<reference evidence="1 2" key="1">
    <citation type="submission" date="2016-02" db="EMBL/GenBank/DDBJ databases">
        <authorList>
            <consortium name="Pathogen Informatics"/>
        </authorList>
    </citation>
    <scope>NUCLEOTIDE SEQUENCE [LARGE SCALE GENOMIC DNA]</scope>
    <source>
        <strain evidence="1 2">LSS52</strain>
    </source>
</reference>
<organism evidence="1 2">
    <name type="scientific">Streptococcus suis</name>
    <dbReference type="NCBI Taxonomy" id="1307"/>
    <lineage>
        <taxon>Bacteria</taxon>
        <taxon>Bacillati</taxon>
        <taxon>Bacillota</taxon>
        <taxon>Bacilli</taxon>
        <taxon>Lactobacillales</taxon>
        <taxon>Streptococcaceae</taxon>
        <taxon>Streptococcus</taxon>
    </lineage>
</organism>
<name>A0A0Z8G1S8_STRSU</name>
<evidence type="ECO:0000313" key="1">
    <source>
        <dbReference type="EMBL" id="CYU90430.1"/>
    </source>
</evidence>
<proteinExistence type="predicted"/>
<dbReference type="Proteomes" id="UP000072794">
    <property type="component" value="Unassembled WGS sequence"/>
</dbReference>
<evidence type="ECO:0000313" key="2">
    <source>
        <dbReference type="Proteomes" id="UP000072794"/>
    </source>
</evidence>
<dbReference type="RefSeq" id="WP_044760456.1">
    <property type="nucleotide sequence ID" value="NZ_CEDY01000004.1"/>
</dbReference>
<protein>
    <submittedName>
        <fullName evidence="1">Uncharacterized protein</fullName>
    </submittedName>
</protein>
<sequence length="75" mass="9034">MAVWGVCFYCRQKYQVYGPQLFCSKRCRKKYYQASSKFCPVCNKEFQPKGNQKFCCKEHRILYGKRKEVNDDTEI</sequence>
<dbReference type="AlphaFoldDB" id="A0A0Z8G1S8"/>
<dbReference type="EMBL" id="FIHA01000022">
    <property type="protein sequence ID" value="CYU90430.1"/>
    <property type="molecule type" value="Genomic_DNA"/>
</dbReference>